<gene>
    <name evidence="3" type="ORF">GCL57_00525</name>
</gene>
<evidence type="ECO:0000313" key="4">
    <source>
        <dbReference type="Proteomes" id="UP000442694"/>
    </source>
</evidence>
<dbReference type="Pfam" id="PF00437">
    <property type="entry name" value="T2SSE"/>
    <property type="match status" value="1"/>
</dbReference>
<evidence type="ECO:0000256" key="1">
    <source>
        <dbReference type="ARBA" id="ARBA00006611"/>
    </source>
</evidence>
<dbReference type="InterPro" id="IPR001482">
    <property type="entry name" value="T2SS/T4SS_dom"/>
</dbReference>
<evidence type="ECO:0000259" key="2">
    <source>
        <dbReference type="SMART" id="SM00382"/>
    </source>
</evidence>
<dbReference type="Proteomes" id="UP000442694">
    <property type="component" value="Unassembled WGS sequence"/>
</dbReference>
<dbReference type="GO" id="GO:0016887">
    <property type="term" value="F:ATP hydrolysis activity"/>
    <property type="evidence" value="ECO:0007669"/>
    <property type="project" value="InterPro"/>
</dbReference>
<sequence>MEKSQMNWSIVNSSKKKIAYVNDRSILTIGNTNDCDIILPHSDKNKIFSQIFLHDGFIFEIRNKIVSTYFLSKKFYFLDNQVIINFKNTDGFFLNSLMQNKFNSSCIDLFLFPNLKEEDINERNNIHNKIYESITKIFSLNLFKITLLEVQNELSQYSISHLNTKKYHYFDIVKTASTFLDTFYWKENSIFDKENIYLFKRIIWCVCAQINDFGILTLPLIDEDISEILVNNAQKTYFESKGQLSLSPIKFDPQSSLMTLIERICTAVGRKIDESTPFCDARLPSGARVHAIIPPLSLNGPCLTIRKFPKFSIDMTYLIENSSITKEIGEFLNEIVLSKKNILISGGTGTGKTTFLNCLSSFIPQNERIITIEDSAELQLQQLHIVRLETRIENSEKAGAVTIRTLLKNALRMRPDRIIIGECRGEEALDMLQAMNTGHDGSMTTIHANSPRDALLRLETLVMFASQNLPSTAIREQISTAIHYIIQLSRLSNGKRCVTSIHEVVTLCEQTKTFLTKPIYEFNYK</sequence>
<protein>
    <recommendedName>
        <fullName evidence="2">AAA+ ATPase domain-containing protein</fullName>
    </recommendedName>
</protein>
<dbReference type="PANTHER" id="PTHR30486:SF15">
    <property type="entry name" value="TYPE II_IV SECRETION SYSTEM ATPASE"/>
    <property type="match status" value="1"/>
</dbReference>
<dbReference type="PANTHER" id="PTHR30486">
    <property type="entry name" value="TWITCHING MOTILITY PROTEIN PILT"/>
    <property type="match status" value="1"/>
</dbReference>
<comment type="similarity">
    <text evidence="1">Belongs to the GSP E family.</text>
</comment>
<dbReference type="EMBL" id="WFLN01000004">
    <property type="protein sequence ID" value="KAB8033215.1"/>
    <property type="molecule type" value="Genomic_DNA"/>
</dbReference>
<reference evidence="3 4" key="1">
    <citation type="submission" date="2019-10" db="EMBL/GenBank/DDBJ databases">
        <title>New genus of Silvanigrellaceae.</title>
        <authorList>
            <person name="Pitt A."/>
            <person name="Hahn M.W."/>
        </authorList>
    </citation>
    <scope>NUCLEOTIDE SEQUENCE [LARGE SCALE GENOMIC DNA]</scope>
    <source>
        <strain evidence="3 4">33A1-SZDP</strain>
    </source>
</reference>
<comment type="caution">
    <text evidence="3">The sequence shown here is derived from an EMBL/GenBank/DDBJ whole genome shotgun (WGS) entry which is preliminary data.</text>
</comment>
<feature type="domain" description="AAA+ ATPase" evidence="2">
    <location>
        <begin position="338"/>
        <end position="492"/>
    </location>
</feature>
<dbReference type="Gene3D" id="3.30.450.380">
    <property type="match status" value="1"/>
</dbReference>
<dbReference type="InterPro" id="IPR027417">
    <property type="entry name" value="P-loop_NTPase"/>
</dbReference>
<evidence type="ECO:0000313" key="3">
    <source>
        <dbReference type="EMBL" id="KAB8033215.1"/>
    </source>
</evidence>
<organism evidence="3 4">
    <name type="scientific">Fluviispira multicolorata</name>
    <dbReference type="NCBI Taxonomy" id="2654512"/>
    <lineage>
        <taxon>Bacteria</taxon>
        <taxon>Pseudomonadati</taxon>
        <taxon>Bdellovibrionota</taxon>
        <taxon>Oligoflexia</taxon>
        <taxon>Silvanigrellales</taxon>
        <taxon>Silvanigrellaceae</taxon>
        <taxon>Fluviispira</taxon>
    </lineage>
</organism>
<dbReference type="SUPFAM" id="SSF52540">
    <property type="entry name" value="P-loop containing nucleoside triphosphate hydrolases"/>
    <property type="match status" value="1"/>
</dbReference>
<accession>A0A833JFB3</accession>
<dbReference type="CDD" id="cd01130">
    <property type="entry name" value="VirB11-like_ATPase"/>
    <property type="match status" value="1"/>
</dbReference>
<dbReference type="InterPro" id="IPR003593">
    <property type="entry name" value="AAA+_ATPase"/>
</dbReference>
<dbReference type="AlphaFoldDB" id="A0A833JFB3"/>
<proteinExistence type="inferred from homology"/>
<dbReference type="InterPro" id="IPR050921">
    <property type="entry name" value="T4SS_GSP_E_ATPase"/>
</dbReference>
<keyword evidence="4" id="KW-1185">Reference proteome</keyword>
<dbReference type="SMART" id="SM00382">
    <property type="entry name" value="AAA"/>
    <property type="match status" value="1"/>
</dbReference>
<dbReference type="Gene3D" id="3.40.50.300">
    <property type="entry name" value="P-loop containing nucleotide triphosphate hydrolases"/>
    <property type="match status" value="1"/>
</dbReference>
<name>A0A833JFB3_9BACT</name>